<accession>A0A7R8WL25</accession>
<keyword evidence="4" id="KW-0460">Magnesium</keyword>
<proteinExistence type="predicted"/>
<feature type="non-terminal residue" evidence="5">
    <location>
        <position position="191"/>
    </location>
</feature>
<keyword evidence="3" id="KW-0106">Calcium</keyword>
<dbReference type="InterPro" id="IPR002048">
    <property type="entry name" value="EF_hand_dom"/>
</dbReference>
<evidence type="ECO:0000313" key="5">
    <source>
        <dbReference type="EMBL" id="CAD7230994.1"/>
    </source>
</evidence>
<dbReference type="EMBL" id="OB663111">
    <property type="protein sequence ID" value="CAD7230994.1"/>
    <property type="molecule type" value="Genomic_DNA"/>
</dbReference>
<evidence type="ECO:0000256" key="1">
    <source>
        <dbReference type="ARBA" id="ARBA00022723"/>
    </source>
</evidence>
<dbReference type="OrthoDB" id="114727at2759"/>
<name>A0A7R8WL25_9CRUS</name>
<evidence type="ECO:0000256" key="3">
    <source>
        <dbReference type="ARBA" id="ARBA00022837"/>
    </source>
</evidence>
<dbReference type="InterPro" id="IPR051433">
    <property type="entry name" value="CIBP"/>
</dbReference>
<dbReference type="InterPro" id="IPR018247">
    <property type="entry name" value="EF_Hand_1_Ca_BS"/>
</dbReference>
<dbReference type="PANTHER" id="PTHR45791">
    <property type="entry name" value="CALCIUM AND INTEGRIN BINDING FAMILY MEMBER 2"/>
    <property type="match status" value="1"/>
</dbReference>
<dbReference type="PROSITE" id="PS00018">
    <property type="entry name" value="EF_HAND_1"/>
    <property type="match status" value="2"/>
</dbReference>
<keyword evidence="2" id="KW-0677">Repeat</keyword>
<dbReference type="SUPFAM" id="SSF47473">
    <property type="entry name" value="EF-hand"/>
    <property type="match status" value="1"/>
</dbReference>
<dbReference type="SMART" id="SM00054">
    <property type="entry name" value="EFh"/>
    <property type="match status" value="3"/>
</dbReference>
<dbReference type="PROSITE" id="PS50222">
    <property type="entry name" value="EF_HAND_2"/>
    <property type="match status" value="3"/>
</dbReference>
<dbReference type="PANTHER" id="PTHR45791:SF1">
    <property type="entry name" value="CALCIUM AND INTEGRIN BINDING FAMILY MEMBER 1"/>
    <property type="match status" value="1"/>
</dbReference>
<dbReference type="AlphaFoldDB" id="A0A7R8WL25"/>
<dbReference type="FunFam" id="1.10.238.10:FF:000035">
    <property type="entry name" value="Calcium and integrin-binding family member 2"/>
    <property type="match status" value="1"/>
</dbReference>
<sequence length="191" mass="21559">MMGAGRSKEFTEQELEEYAALTYLTKPQILDAYKRFRSLDPPTVRESKMNPVGMIAVMTLPELRVNPFAARMCHVFSSSGDGNLSFEDFLDLLSVLSPNAPKSLKLEYSFRIYDFDGDDVLGPSDLTLLMDSLTSPDHLDRSEKQLVVQHILEEADLDEDGALSFAEYEHMLSKVPDFEDTFSILDTSFDL</sequence>
<keyword evidence="1" id="KW-0479">Metal-binding</keyword>
<dbReference type="InterPro" id="IPR011992">
    <property type="entry name" value="EF-hand-dom_pair"/>
</dbReference>
<evidence type="ECO:0000256" key="4">
    <source>
        <dbReference type="ARBA" id="ARBA00022842"/>
    </source>
</evidence>
<dbReference type="Gene3D" id="1.10.238.10">
    <property type="entry name" value="EF-hand"/>
    <property type="match status" value="2"/>
</dbReference>
<evidence type="ECO:0000256" key="2">
    <source>
        <dbReference type="ARBA" id="ARBA00022737"/>
    </source>
</evidence>
<protein>
    <submittedName>
        <fullName evidence="5">Uncharacterized protein</fullName>
    </submittedName>
</protein>
<dbReference type="GO" id="GO:0005509">
    <property type="term" value="F:calcium ion binding"/>
    <property type="evidence" value="ECO:0007669"/>
    <property type="project" value="InterPro"/>
</dbReference>
<dbReference type="Pfam" id="PF13499">
    <property type="entry name" value="EF-hand_7"/>
    <property type="match status" value="1"/>
</dbReference>
<gene>
    <name evidence="5" type="ORF">CTOB1V02_LOCUS8849</name>
</gene>
<reference evidence="5" key="1">
    <citation type="submission" date="2020-11" db="EMBL/GenBank/DDBJ databases">
        <authorList>
            <person name="Tran Van P."/>
        </authorList>
    </citation>
    <scope>NUCLEOTIDE SEQUENCE</scope>
</reference>
<dbReference type="GO" id="GO:0000287">
    <property type="term" value="F:magnesium ion binding"/>
    <property type="evidence" value="ECO:0007669"/>
    <property type="project" value="TreeGrafter"/>
</dbReference>
<organism evidence="5">
    <name type="scientific">Cyprideis torosa</name>
    <dbReference type="NCBI Taxonomy" id="163714"/>
    <lineage>
        <taxon>Eukaryota</taxon>
        <taxon>Metazoa</taxon>
        <taxon>Ecdysozoa</taxon>
        <taxon>Arthropoda</taxon>
        <taxon>Crustacea</taxon>
        <taxon>Oligostraca</taxon>
        <taxon>Ostracoda</taxon>
        <taxon>Podocopa</taxon>
        <taxon>Podocopida</taxon>
        <taxon>Cytherocopina</taxon>
        <taxon>Cytheroidea</taxon>
        <taxon>Cytherideidae</taxon>
        <taxon>Cyprideis</taxon>
    </lineage>
</organism>